<evidence type="ECO:0000313" key="3">
    <source>
        <dbReference type="WBParaSite" id="ACRNAN_scaffold21254.g12247.t1"/>
    </source>
</evidence>
<keyword evidence="2" id="KW-1185">Reference proteome</keyword>
<evidence type="ECO:0000259" key="1">
    <source>
        <dbReference type="Pfam" id="PF18701"/>
    </source>
</evidence>
<reference evidence="3" key="1">
    <citation type="submission" date="2022-11" db="UniProtKB">
        <authorList>
            <consortium name="WormBaseParasite"/>
        </authorList>
    </citation>
    <scope>IDENTIFICATION</scope>
</reference>
<proteinExistence type="predicted"/>
<name>A0A914DBM0_9BILA</name>
<organism evidence="2 3">
    <name type="scientific">Acrobeloides nanus</name>
    <dbReference type="NCBI Taxonomy" id="290746"/>
    <lineage>
        <taxon>Eukaryota</taxon>
        <taxon>Metazoa</taxon>
        <taxon>Ecdysozoa</taxon>
        <taxon>Nematoda</taxon>
        <taxon>Chromadorea</taxon>
        <taxon>Rhabditida</taxon>
        <taxon>Tylenchina</taxon>
        <taxon>Cephalobomorpha</taxon>
        <taxon>Cephaloboidea</taxon>
        <taxon>Cephalobidae</taxon>
        <taxon>Acrobeloides</taxon>
    </lineage>
</organism>
<feature type="domain" description="DUF5641" evidence="1">
    <location>
        <begin position="20"/>
        <end position="110"/>
    </location>
</feature>
<protein>
    <submittedName>
        <fullName evidence="3">DUF5641 domain-containing protein</fullName>
    </submittedName>
</protein>
<dbReference type="Pfam" id="PF18701">
    <property type="entry name" value="DUF5641"/>
    <property type="match status" value="1"/>
</dbReference>
<dbReference type="Proteomes" id="UP000887540">
    <property type="component" value="Unplaced"/>
</dbReference>
<dbReference type="InterPro" id="IPR040676">
    <property type="entry name" value="DUF5641"/>
</dbReference>
<sequence>MLLLMTNLLPLGEDQVNGLNFFWLHWHDYYLKSLREIQRLRHKNPHSTAKVVPMLNEVVLIHDNLAPRGTWKLGRIIELQPGADQEVRVAKVKTPNGHVLTRSVDHLYPLEISEITETEEAIAGHPGAPGSTVNLGYPCAPSSAINLGHPGAPSSAVNLGHPVL</sequence>
<dbReference type="AlphaFoldDB" id="A0A914DBM0"/>
<dbReference type="WBParaSite" id="ACRNAN_scaffold21254.g12247.t1">
    <property type="protein sequence ID" value="ACRNAN_scaffold21254.g12247.t1"/>
    <property type="gene ID" value="ACRNAN_scaffold21254.g12247"/>
</dbReference>
<accession>A0A914DBM0</accession>
<evidence type="ECO:0000313" key="2">
    <source>
        <dbReference type="Proteomes" id="UP000887540"/>
    </source>
</evidence>